<name>U6MMI6_9EIME</name>
<evidence type="ECO:0000313" key="2">
    <source>
        <dbReference type="EMBL" id="CDJ62870.1"/>
    </source>
</evidence>
<feature type="compositionally biased region" description="Low complexity" evidence="1">
    <location>
        <begin position="455"/>
        <end position="466"/>
    </location>
</feature>
<feature type="compositionally biased region" description="Polar residues" evidence="1">
    <location>
        <begin position="565"/>
        <end position="579"/>
    </location>
</feature>
<dbReference type="EMBL" id="HG722623">
    <property type="protein sequence ID" value="CDJ62870.1"/>
    <property type="molecule type" value="Genomic_DNA"/>
</dbReference>
<dbReference type="Proteomes" id="UP000030754">
    <property type="component" value="Unassembled WGS sequence"/>
</dbReference>
<feature type="compositionally biased region" description="Polar residues" evidence="1">
    <location>
        <begin position="158"/>
        <end position="174"/>
    </location>
</feature>
<reference evidence="2" key="1">
    <citation type="submission" date="2013-10" db="EMBL/GenBank/DDBJ databases">
        <title>Genomic analysis of the causative agents of coccidiosis in chickens.</title>
        <authorList>
            <person name="Reid A.J."/>
            <person name="Blake D."/>
            <person name="Billington K."/>
            <person name="Browne H."/>
            <person name="Dunn M."/>
            <person name="Hung S."/>
            <person name="Kawahara F."/>
            <person name="Miranda-Saavedra D."/>
            <person name="Mourier T."/>
            <person name="Nagra H."/>
            <person name="Otto T.D."/>
            <person name="Rawlings N."/>
            <person name="Sanchez A."/>
            <person name="Sanders M."/>
            <person name="Subramaniam C."/>
            <person name="Tay Y."/>
            <person name="Dear P."/>
            <person name="Doerig C."/>
            <person name="Gruber A."/>
            <person name="Parkinson J."/>
            <person name="Shirley M."/>
            <person name="Wan K.L."/>
            <person name="Berriman M."/>
            <person name="Tomley F."/>
            <person name="Pain A."/>
        </authorList>
    </citation>
    <scope>NUCLEOTIDE SEQUENCE [LARGE SCALE GENOMIC DNA]</scope>
    <source>
        <strain evidence="2">Houghton</strain>
    </source>
</reference>
<dbReference type="GeneID" id="25473178"/>
<organism evidence="2 3">
    <name type="scientific">Eimeria necatrix</name>
    <dbReference type="NCBI Taxonomy" id="51315"/>
    <lineage>
        <taxon>Eukaryota</taxon>
        <taxon>Sar</taxon>
        <taxon>Alveolata</taxon>
        <taxon>Apicomplexa</taxon>
        <taxon>Conoidasida</taxon>
        <taxon>Coccidia</taxon>
        <taxon>Eucoccidiorida</taxon>
        <taxon>Eimeriorina</taxon>
        <taxon>Eimeriidae</taxon>
        <taxon>Eimeria</taxon>
    </lineage>
</organism>
<feature type="region of interest" description="Disordered" evidence="1">
    <location>
        <begin position="848"/>
        <end position="869"/>
    </location>
</feature>
<dbReference type="AlphaFoldDB" id="U6MMI6"/>
<feature type="region of interest" description="Disordered" evidence="1">
    <location>
        <begin position="420"/>
        <end position="479"/>
    </location>
</feature>
<feature type="region of interest" description="Disordered" evidence="1">
    <location>
        <begin position="339"/>
        <end position="368"/>
    </location>
</feature>
<gene>
    <name evidence="2" type="ORF">ENH_00030130</name>
</gene>
<dbReference type="OrthoDB" id="347188at2759"/>
<reference evidence="2" key="2">
    <citation type="submission" date="2013-10" db="EMBL/GenBank/DDBJ databases">
        <authorList>
            <person name="Aslett M."/>
        </authorList>
    </citation>
    <scope>NUCLEOTIDE SEQUENCE [LARGE SCALE GENOMIC DNA]</scope>
    <source>
        <strain evidence="2">Houghton</strain>
    </source>
</reference>
<accession>U6MMI6</accession>
<evidence type="ECO:0000256" key="1">
    <source>
        <dbReference type="SAM" id="MobiDB-lite"/>
    </source>
</evidence>
<feature type="compositionally biased region" description="Polar residues" evidence="1">
    <location>
        <begin position="420"/>
        <end position="438"/>
    </location>
</feature>
<proteinExistence type="predicted"/>
<keyword evidence="3" id="KW-1185">Reference proteome</keyword>
<dbReference type="VEuPathDB" id="ToxoDB:ENH_00030130"/>
<protein>
    <submittedName>
        <fullName evidence="2">Uncharacterized protein</fullName>
    </submittedName>
</protein>
<feature type="compositionally biased region" description="Polar residues" evidence="1">
    <location>
        <begin position="467"/>
        <end position="479"/>
    </location>
</feature>
<evidence type="ECO:0000313" key="3">
    <source>
        <dbReference type="Proteomes" id="UP000030754"/>
    </source>
</evidence>
<feature type="region of interest" description="Disordered" evidence="1">
    <location>
        <begin position="142"/>
        <end position="174"/>
    </location>
</feature>
<feature type="compositionally biased region" description="Low complexity" evidence="1">
    <location>
        <begin position="356"/>
        <end position="367"/>
    </location>
</feature>
<feature type="compositionally biased region" description="Polar residues" evidence="1">
    <location>
        <begin position="519"/>
        <end position="536"/>
    </location>
</feature>
<feature type="compositionally biased region" description="Polar residues" evidence="1">
    <location>
        <begin position="644"/>
        <end position="662"/>
    </location>
</feature>
<feature type="compositionally biased region" description="Polar residues" evidence="1">
    <location>
        <begin position="617"/>
        <end position="634"/>
    </location>
</feature>
<feature type="region of interest" description="Disordered" evidence="1">
    <location>
        <begin position="617"/>
        <end position="665"/>
    </location>
</feature>
<dbReference type="RefSeq" id="XP_013440232.1">
    <property type="nucleotide sequence ID" value="XM_013584778.1"/>
</dbReference>
<feature type="compositionally biased region" description="Low complexity" evidence="1">
    <location>
        <begin position="553"/>
        <end position="564"/>
    </location>
</feature>
<sequence>MSNVFSLLGLQRQSYLHGDFLSPNCTQESNQLADSALSARPGLLQPWRHSILFPLRAAVFASVLAIVFLVSYCFILSSKGIPYLNAARRLAATGKREKSENGLEDEATQHNARQMCETELYQQLHASDSALFYPHMQELDTLSEAEEPEKKRRRMESSVASYSHEGVSTIQQKPGDSVMDYTRTAVPAGNLSLPWYARKSAAAKSIYEETSAPGQLHHVARLSPSLDGLTVYAQPPKAQNDGRPCEDGEPWKKKRETIESNSEWQSRESFIASAQTPADSAERAQLAEVPGQLQKEGVPGALNADVEGLELADWLLDIAQSSQTLNNVLESLRSSDPQISEAVDYGGDGHQNSVDASSSEWQSAASQTVGTHPLKNFAQIAQATEQHELVREAHLPDALNPDVEGLELADWILGLAESSQAQNNGSGSLESSKPQTSEAVDYDGGVGEQNSVNGSSSAWQSATSQTVGAHSSTGFAQQVQAREQHEWVWETPLPGALNPNVEGPGLADWILGLAESSQAQNNGSGSLESSKPQTSEAVDYDGGVGEQNSVNESSSAWQSATSQTVGAHSSTGFAQQVQAREQHERVWETPLPGALNPSVEGPGLADWILGLAESSQAQNNGSGSLESSKPQTSEAVDYDGGVGEQNSVDESREWQSATSQTVGAHPSMEFAHQVETREQHEWVWEAHLPEALNADAEGLEVADWILGLAQSSQALNSGSASWHSSSVRISGASDSNKVAKYHKTLQEDESDGQGRSKQHSGYEIVDASHAGFFAAEKHLNTYSMQEVATNAACAPADSCRRDTAMDVPNAMQVQSIASGTQQSYIGYSERPCPTHFIVHLATDGAFATSSGMQESSPLNVTPVTSTNEPSEMGQLLQSFQGVQEGNHFSRDDGCAMQHYPGYPREFSRPAESQVGISHEQATTIQLFQGVQLEKQIPSQDIRTMQQYPVYSSGVFGQPEFQVNESPLHEYFATDQVLPIMSANSAALMGTFTSSVLMGKKDIKTHPFFRLPPVAPGAVVREFSHDASLHLGRKKIFPFYALQNVKNVLKLPMLQSHHLEYLMSSAEVLVAYASRFMKRNVNDVVPSLAVEFLAISLLVVDSLYAATQILGAQSKSDDWWDSVIDSVPHYEDPPPSVAKDRRARKNVELAQLLREMLQFYKKKIRPPPELLVPLKQCMFCTAAIPRLRKSKWTEWEEDDHQWRNSS</sequence>
<feature type="region of interest" description="Disordered" evidence="1">
    <location>
        <begin position="519"/>
        <end position="585"/>
    </location>
</feature>